<dbReference type="Pfam" id="PF02221">
    <property type="entry name" value="E1_DerP2_DerF2"/>
    <property type="match status" value="1"/>
</dbReference>
<name>A0A9W8B296_9FUNG</name>
<reference evidence="10" key="1">
    <citation type="submission" date="2022-07" db="EMBL/GenBank/DDBJ databases">
        <title>Phylogenomic reconstructions and comparative analyses of Kickxellomycotina fungi.</title>
        <authorList>
            <person name="Reynolds N.K."/>
            <person name="Stajich J.E."/>
            <person name="Barry K."/>
            <person name="Grigoriev I.V."/>
            <person name="Crous P."/>
            <person name="Smith M.E."/>
        </authorList>
    </citation>
    <scope>NUCLEOTIDE SEQUENCE</scope>
    <source>
        <strain evidence="10">RSA 567</strain>
    </source>
</reference>
<dbReference type="SMART" id="SM00737">
    <property type="entry name" value="ML"/>
    <property type="match status" value="1"/>
</dbReference>
<dbReference type="Gene3D" id="2.60.40.770">
    <property type="match status" value="1"/>
</dbReference>
<evidence type="ECO:0000256" key="3">
    <source>
        <dbReference type="ARBA" id="ARBA00011245"/>
    </source>
</evidence>
<dbReference type="SUPFAM" id="SSF81296">
    <property type="entry name" value="E set domains"/>
    <property type="match status" value="1"/>
</dbReference>
<dbReference type="GO" id="GO:0032934">
    <property type="term" value="F:sterol binding"/>
    <property type="evidence" value="ECO:0007669"/>
    <property type="project" value="InterPro"/>
</dbReference>
<keyword evidence="11" id="KW-1185">Reference proteome</keyword>
<evidence type="ECO:0000313" key="11">
    <source>
        <dbReference type="Proteomes" id="UP001151582"/>
    </source>
</evidence>
<dbReference type="PANTHER" id="PTHR11306">
    <property type="entry name" value="NIEMANN PICK TYPE C2 PROTEIN NPC2-RELATED"/>
    <property type="match status" value="1"/>
</dbReference>
<evidence type="ECO:0000256" key="8">
    <source>
        <dbReference type="SAM" id="SignalP"/>
    </source>
</evidence>
<dbReference type="OrthoDB" id="6409159at2759"/>
<evidence type="ECO:0000256" key="5">
    <source>
        <dbReference type="ARBA" id="ARBA00022448"/>
    </source>
</evidence>
<feature type="signal peptide" evidence="8">
    <location>
        <begin position="1"/>
        <end position="21"/>
    </location>
</feature>
<comment type="subunit">
    <text evidence="3">Monomer.</text>
</comment>
<dbReference type="InterPro" id="IPR014756">
    <property type="entry name" value="Ig_E-set"/>
</dbReference>
<feature type="chain" id="PRO_5040763369" description="Phosphatidylglycerol/phosphatidylinositol transfer protein" evidence="8">
    <location>
        <begin position="22"/>
        <end position="170"/>
    </location>
</feature>
<comment type="caution">
    <text evidence="10">The sequence shown here is derived from an EMBL/GenBank/DDBJ whole genome shotgun (WGS) entry which is preliminary data.</text>
</comment>
<dbReference type="GO" id="GO:0015918">
    <property type="term" value="P:sterol transport"/>
    <property type="evidence" value="ECO:0007669"/>
    <property type="project" value="InterPro"/>
</dbReference>
<dbReference type="Proteomes" id="UP001151582">
    <property type="component" value="Unassembled WGS sequence"/>
</dbReference>
<sequence length="170" mass="18151">MHLSFTSILGALSVIATAVHGAAVPYSHPINYLRSPIAVNTPEGVSVTMCQENAAFTLESVALEPSTPHRNQDIKVSVHGELHQEITQGATYSVEVFYGSHSLLSKNGDACQLLGQTGTSQQCPLAPGPIDLSLTQHIPWYAPPGSYKAVMKTYLANGQEFGCWEAALSL</sequence>
<dbReference type="AlphaFoldDB" id="A0A9W8B296"/>
<organism evidence="10 11">
    <name type="scientific">Dimargaris verticillata</name>
    <dbReference type="NCBI Taxonomy" id="2761393"/>
    <lineage>
        <taxon>Eukaryota</taxon>
        <taxon>Fungi</taxon>
        <taxon>Fungi incertae sedis</taxon>
        <taxon>Zoopagomycota</taxon>
        <taxon>Kickxellomycotina</taxon>
        <taxon>Dimargaritomycetes</taxon>
        <taxon>Dimargaritales</taxon>
        <taxon>Dimargaritaceae</taxon>
        <taxon>Dimargaris</taxon>
    </lineage>
</organism>
<feature type="domain" description="MD-2-related lipid-recognition" evidence="9">
    <location>
        <begin position="47"/>
        <end position="168"/>
    </location>
</feature>
<keyword evidence="6 8" id="KW-0732">Signal</keyword>
<gene>
    <name evidence="10" type="primary">NPC2</name>
    <name evidence="10" type="ORF">H4R34_002603</name>
</gene>
<keyword evidence="7" id="KW-0445">Lipid transport</keyword>
<protein>
    <recommendedName>
        <fullName evidence="4">Phosphatidylglycerol/phosphatidylinositol transfer protein</fullName>
    </recommendedName>
</protein>
<evidence type="ECO:0000256" key="1">
    <source>
        <dbReference type="ARBA" id="ARBA00002053"/>
    </source>
</evidence>
<evidence type="ECO:0000313" key="10">
    <source>
        <dbReference type="EMBL" id="KAJ1980041.1"/>
    </source>
</evidence>
<evidence type="ECO:0000256" key="2">
    <source>
        <dbReference type="ARBA" id="ARBA00006370"/>
    </source>
</evidence>
<evidence type="ECO:0000256" key="4">
    <source>
        <dbReference type="ARBA" id="ARBA00016056"/>
    </source>
</evidence>
<comment type="function">
    <text evidence="1">Catalyzes the intermembrane transfer of phosphatidylglycerol and phosphatidylinositol.</text>
</comment>
<evidence type="ECO:0000259" key="9">
    <source>
        <dbReference type="SMART" id="SM00737"/>
    </source>
</evidence>
<dbReference type="PANTHER" id="PTHR11306:SF0">
    <property type="entry name" value="PHOSPHATIDYLGLYCEROL_PHOSPHATIDYLINOSITOL TRANSFER PROTEIN"/>
    <property type="match status" value="1"/>
</dbReference>
<dbReference type="InterPro" id="IPR003172">
    <property type="entry name" value="ML_dom"/>
</dbReference>
<evidence type="ECO:0000256" key="6">
    <source>
        <dbReference type="ARBA" id="ARBA00022729"/>
    </source>
</evidence>
<proteinExistence type="inferred from homology"/>
<keyword evidence="5" id="KW-0813">Transport</keyword>
<accession>A0A9W8B296</accession>
<dbReference type="InterPro" id="IPR039670">
    <property type="entry name" value="NPC2-like"/>
</dbReference>
<comment type="similarity">
    <text evidence="2">Belongs to the NPC2 family.</text>
</comment>
<evidence type="ECO:0000256" key="7">
    <source>
        <dbReference type="ARBA" id="ARBA00023055"/>
    </source>
</evidence>
<dbReference type="EMBL" id="JANBQB010000187">
    <property type="protein sequence ID" value="KAJ1980041.1"/>
    <property type="molecule type" value="Genomic_DNA"/>
</dbReference>